<dbReference type="RefSeq" id="WP_014227694.1">
    <property type="nucleotide sequence ID" value="NC_016612.1"/>
</dbReference>
<sequence length="305" mass="35758">MYRKTLSIIFCIPLSSYADDPGGFVNRQLAKDPALDYGIGDVHGPVKEIIERTTRSEEKRMIRYDPDENIYYIKTPSKAIHISSGYPNPLPVRVDIDNAYKHSSPSSNLMKFDYSLYDRDKYGNIKSIRSYLYDKNNKETIYQTNLIYRKLASGDIEVSYDKPSPILGEIKRYYRKGFVIKETFINAKGVNISNYRSENVPMETVIYEYEFGKDKKTPLFILKKRYVDNKRVTYKSWEKYSESGNLIKTFSSSLNNPEVGDGVEYINYKFDKYSNWVERNKCAVEDKWGKYSSCTLEKRTIKYHY</sequence>
<dbReference type="AlphaFoldDB" id="A0A0H3HB83"/>
<protein>
    <submittedName>
        <fullName evidence="1">Uncharacterized protein</fullName>
    </submittedName>
</protein>
<dbReference type="EMBL" id="CP003218">
    <property type="protein sequence ID" value="AEX03620.1"/>
    <property type="molecule type" value="Genomic_DNA"/>
</dbReference>
<dbReference type="Proteomes" id="UP000007843">
    <property type="component" value="Chromosome"/>
</dbReference>
<name>A0A0H3HB83_KLEM8</name>
<organism evidence="1 2">
    <name type="scientific">Klebsiella michiganensis (strain ATCC 8724 / DSM 4798 / JCM 20051 / NBRC 3318 / NRRL B-199 / KCTC 1686 / BUCSAV 143 / CCM 1901)</name>
    <dbReference type="NCBI Taxonomy" id="1006551"/>
    <lineage>
        <taxon>Bacteria</taxon>
        <taxon>Pseudomonadati</taxon>
        <taxon>Pseudomonadota</taxon>
        <taxon>Gammaproteobacteria</taxon>
        <taxon>Enterobacterales</taxon>
        <taxon>Enterobacteriaceae</taxon>
        <taxon>Klebsiella/Raoultella group</taxon>
        <taxon>Klebsiella</taxon>
    </lineage>
</organism>
<dbReference type="KEGG" id="kox:KOX_09470"/>
<evidence type="ECO:0000313" key="1">
    <source>
        <dbReference type="EMBL" id="AEX03620.1"/>
    </source>
</evidence>
<dbReference type="PATRIC" id="fig|1006551.4.peg.1910"/>
<proteinExistence type="predicted"/>
<gene>
    <name evidence="1" type="ordered locus">KOX_09470</name>
</gene>
<evidence type="ECO:0000313" key="2">
    <source>
        <dbReference type="Proteomes" id="UP000007843"/>
    </source>
</evidence>
<dbReference type="HOGENOM" id="CLU_911481_0_0_6"/>
<reference evidence="1 2" key="1">
    <citation type="journal article" date="2012" name="J. Bacteriol.">
        <title>Complete genome sequence of Klebsiella oxytoca KCTC 1686, used in production of 2,3-butanediol.</title>
        <authorList>
            <person name="Shin S.H."/>
            <person name="Kim S."/>
            <person name="Kim J.Y."/>
            <person name="Lee S."/>
            <person name="Um Y."/>
            <person name="Oh M.K."/>
            <person name="Kim Y.R."/>
            <person name="Lee J."/>
            <person name="Yang K.S."/>
        </authorList>
    </citation>
    <scope>NUCLEOTIDE SEQUENCE [LARGE SCALE GENOMIC DNA]</scope>
    <source>
        <strain evidence="2">ATCC 8724 / DSM 4798 / JCM 20051 / NBRC 3318 / NRRL B-199 / KCTC 1686</strain>
    </source>
</reference>
<accession>A0A0H3HB83</accession>